<keyword evidence="1" id="KW-1133">Transmembrane helix</keyword>
<evidence type="ECO:0000256" key="1">
    <source>
        <dbReference type="SAM" id="Phobius"/>
    </source>
</evidence>
<feature type="transmembrane region" description="Helical" evidence="1">
    <location>
        <begin position="12"/>
        <end position="34"/>
    </location>
</feature>
<proteinExistence type="predicted"/>
<dbReference type="EMBL" id="CM004389">
    <property type="protein sequence ID" value="OAY55798.1"/>
    <property type="molecule type" value="Genomic_DNA"/>
</dbReference>
<accession>A0A2C9W8M6</accession>
<evidence type="ECO:0000313" key="2">
    <source>
        <dbReference type="EMBL" id="OAY55798.1"/>
    </source>
</evidence>
<dbReference type="AlphaFoldDB" id="A0A2C9W8M6"/>
<sequence>MLGVSLVSVPIALIGLVCLLLFSSCTLTHLVIILTEIKNVI</sequence>
<name>A0A2C9W8M6_MANES</name>
<keyword evidence="1" id="KW-0812">Transmembrane</keyword>
<gene>
    <name evidence="2" type="ORF">MANES_03G181000</name>
</gene>
<reference evidence="2" key="1">
    <citation type="submission" date="2016-02" db="EMBL/GenBank/DDBJ databases">
        <title>WGS assembly of Manihot esculenta.</title>
        <authorList>
            <person name="Bredeson J.V."/>
            <person name="Prochnik S.E."/>
            <person name="Lyons J.B."/>
            <person name="Schmutz J."/>
            <person name="Grimwood J."/>
            <person name="Vrebalov J."/>
            <person name="Bart R.S."/>
            <person name="Amuge T."/>
            <person name="Ferguson M.E."/>
            <person name="Green R."/>
            <person name="Putnam N."/>
            <person name="Stites J."/>
            <person name="Rounsley S."/>
            <person name="Rokhsar D.S."/>
        </authorList>
    </citation>
    <scope>NUCLEOTIDE SEQUENCE [LARGE SCALE GENOMIC DNA]</scope>
    <source>
        <tissue evidence="2">Leaf</tissue>
    </source>
</reference>
<protein>
    <submittedName>
        <fullName evidence="2">Uncharacterized protein</fullName>
    </submittedName>
</protein>
<organism evidence="2">
    <name type="scientific">Manihot esculenta</name>
    <name type="common">Cassava</name>
    <name type="synonym">Jatropha manihot</name>
    <dbReference type="NCBI Taxonomy" id="3983"/>
    <lineage>
        <taxon>Eukaryota</taxon>
        <taxon>Viridiplantae</taxon>
        <taxon>Streptophyta</taxon>
        <taxon>Embryophyta</taxon>
        <taxon>Tracheophyta</taxon>
        <taxon>Spermatophyta</taxon>
        <taxon>Magnoliopsida</taxon>
        <taxon>eudicotyledons</taxon>
        <taxon>Gunneridae</taxon>
        <taxon>Pentapetalae</taxon>
        <taxon>rosids</taxon>
        <taxon>fabids</taxon>
        <taxon>Malpighiales</taxon>
        <taxon>Euphorbiaceae</taxon>
        <taxon>Crotonoideae</taxon>
        <taxon>Manihoteae</taxon>
        <taxon>Manihot</taxon>
    </lineage>
</organism>
<keyword evidence="1" id="KW-0472">Membrane</keyword>